<dbReference type="SUPFAM" id="SSF53474">
    <property type="entry name" value="alpha/beta-Hydrolases"/>
    <property type="match status" value="1"/>
</dbReference>
<dbReference type="Pfam" id="PF18803">
    <property type="entry name" value="CxC2"/>
    <property type="match status" value="1"/>
</dbReference>
<sequence length="683" mass="76461">MIVVVDLQGVHELPFTFCACPNAARDDIQLIDLGYYPASIHQPKTVFTTRVLDDFLLSNKECKTSARNYYNKLQWTTNPAFLHMVPDQYKELLRVSRQWRNIQMRITSGFGHRSDEIGPGDLAIRCPACPQPDTNLPDGWEQDEQRWKYTRSVVLDGNFSAQHRKMRNPDDDVPLADGHAFMVTDAPYKEHLKTAAEFHEKATCNDHRAILTAALDRANLEATGIGAAACSRHGFFAPHACVDFQQGERQRNMDYILHWIFIYLNGLTRVLILYDIMCQYFVHLYARFTKSPHLHMPEGLTILRGIGQFHVHGHIPKCFPRFSVNFISVADSTRGMLAAHRREVIDDHMNDSNWMKLTRISTLLTRKWQRACKEWGPAVAAFDELTQGSDPVKCAEWKQEADAADEARVSDPAAMDIYDVAMKPLPTRKDVQIMLSQQELNETGDAEELGAADWIGNGLRIEEMNRICRTKGVETGILDIFDIPDALSPKVNINPSVFLNDPSVRIAPLSKNWTQSFTYPFGNVYLTNIPNRHGNLSLEPAAFLTALFANTSAKGIRWVFYSGNANSQDAHHSTEAVIQNSTFGGVQGFSRRPATPWYDDGVPPGIVHQECGLQADAVACVPQEINPGRQPERDPARGGEGGVLWVVSDAGHARSCAERDSCVLGKLLGFRNGTMTPALSSEI</sequence>
<comment type="caution">
    <text evidence="2">The sequence shown here is derived from an EMBL/GenBank/DDBJ whole genome shotgun (WGS) entry which is preliminary data.</text>
</comment>
<evidence type="ECO:0000313" key="2">
    <source>
        <dbReference type="EMBL" id="PIL28434.1"/>
    </source>
</evidence>
<name>A0A2G8S3X4_9APHY</name>
<dbReference type="AlphaFoldDB" id="A0A2G8S3X4"/>
<dbReference type="Gene3D" id="3.40.50.1820">
    <property type="entry name" value="alpha/beta hydrolase"/>
    <property type="match status" value="1"/>
</dbReference>
<protein>
    <recommendedName>
        <fullName evidence="1">CxC2-like cysteine cluster KDZ transposase-associated domain-containing protein</fullName>
    </recommendedName>
</protein>
<dbReference type="InterPro" id="IPR029058">
    <property type="entry name" value="AB_hydrolase_fold"/>
</dbReference>
<evidence type="ECO:0000259" key="1">
    <source>
        <dbReference type="Pfam" id="PF18803"/>
    </source>
</evidence>
<dbReference type="Proteomes" id="UP000230002">
    <property type="component" value="Unassembled WGS sequence"/>
</dbReference>
<dbReference type="OrthoDB" id="2750871at2759"/>
<feature type="domain" description="CxC2-like cysteine cluster KDZ transposase-associated" evidence="1">
    <location>
        <begin position="2"/>
        <end position="78"/>
    </location>
</feature>
<evidence type="ECO:0000313" key="3">
    <source>
        <dbReference type="Proteomes" id="UP000230002"/>
    </source>
</evidence>
<dbReference type="PANTHER" id="PTHR33096:SF1">
    <property type="entry name" value="CXC1-LIKE CYSTEINE CLUSTER ASSOCIATED WITH KDZ TRANSPOSASES DOMAIN-CONTAINING PROTEIN"/>
    <property type="match status" value="1"/>
</dbReference>
<dbReference type="STRING" id="1077348.A0A2G8S3X4"/>
<gene>
    <name evidence="2" type="ORF">GSI_08468</name>
</gene>
<organism evidence="2 3">
    <name type="scientific">Ganoderma sinense ZZ0214-1</name>
    <dbReference type="NCBI Taxonomy" id="1077348"/>
    <lineage>
        <taxon>Eukaryota</taxon>
        <taxon>Fungi</taxon>
        <taxon>Dikarya</taxon>
        <taxon>Basidiomycota</taxon>
        <taxon>Agaricomycotina</taxon>
        <taxon>Agaricomycetes</taxon>
        <taxon>Polyporales</taxon>
        <taxon>Polyporaceae</taxon>
        <taxon>Ganoderma</taxon>
    </lineage>
</organism>
<proteinExistence type="predicted"/>
<dbReference type="InterPro" id="IPR041457">
    <property type="entry name" value="CxC2_KDZ-assoc"/>
</dbReference>
<dbReference type="InterPro" id="IPR040521">
    <property type="entry name" value="KDZ"/>
</dbReference>
<accession>A0A2G8S3X4</accession>
<reference evidence="2 3" key="1">
    <citation type="journal article" date="2015" name="Sci. Rep.">
        <title>Chromosome-level genome map provides insights into diverse defense mechanisms in the medicinal fungus Ganoderma sinense.</title>
        <authorList>
            <person name="Zhu Y."/>
            <person name="Xu J."/>
            <person name="Sun C."/>
            <person name="Zhou S."/>
            <person name="Xu H."/>
            <person name="Nelson D.R."/>
            <person name="Qian J."/>
            <person name="Song J."/>
            <person name="Luo H."/>
            <person name="Xiang L."/>
            <person name="Li Y."/>
            <person name="Xu Z."/>
            <person name="Ji A."/>
            <person name="Wang L."/>
            <person name="Lu S."/>
            <person name="Hayward A."/>
            <person name="Sun W."/>
            <person name="Li X."/>
            <person name="Schwartz D.C."/>
            <person name="Wang Y."/>
            <person name="Chen S."/>
        </authorList>
    </citation>
    <scope>NUCLEOTIDE SEQUENCE [LARGE SCALE GENOMIC DNA]</scope>
    <source>
        <strain evidence="2 3">ZZ0214-1</strain>
    </source>
</reference>
<dbReference type="EMBL" id="AYKW01000023">
    <property type="protein sequence ID" value="PIL28434.1"/>
    <property type="molecule type" value="Genomic_DNA"/>
</dbReference>
<dbReference type="PANTHER" id="PTHR33096">
    <property type="entry name" value="CXC2 DOMAIN-CONTAINING PROTEIN"/>
    <property type="match status" value="1"/>
</dbReference>
<keyword evidence="3" id="KW-1185">Reference proteome</keyword>
<dbReference type="Pfam" id="PF18758">
    <property type="entry name" value="KDZ"/>
    <property type="match status" value="1"/>
</dbReference>